<dbReference type="OrthoDB" id="4150142at2759"/>
<protein>
    <submittedName>
        <fullName evidence="1">Uncharacterized protein</fullName>
    </submittedName>
</protein>
<evidence type="ECO:0000313" key="2">
    <source>
        <dbReference type="Proteomes" id="UP000078343"/>
    </source>
</evidence>
<keyword evidence="2" id="KW-1185">Reference proteome</keyword>
<gene>
    <name evidence="1" type="ORF">AYL99_08293</name>
</gene>
<reference evidence="1 2" key="1">
    <citation type="submission" date="2016-04" db="EMBL/GenBank/DDBJ databases">
        <title>Draft genome of Fonsecaea erecta CBS 125763.</title>
        <authorList>
            <person name="Weiss V.A."/>
            <person name="Vicente V.A."/>
            <person name="Raittz R.T."/>
            <person name="Moreno L.F."/>
            <person name="De Souza E.M."/>
            <person name="Pedrosa F.O."/>
            <person name="Steffens M.B."/>
            <person name="Faoro H."/>
            <person name="Tadra-Sfeir M.Z."/>
            <person name="Najafzadeh M.J."/>
            <person name="Felipe M.S."/>
            <person name="Teixeira M."/>
            <person name="Sun J."/>
            <person name="Xi L."/>
            <person name="Gomes R."/>
            <person name="De Azevedo C.M."/>
            <person name="Salgado C.G."/>
            <person name="Da Silva M.B."/>
            <person name="Nascimento M.F."/>
            <person name="Queiroz-Telles F."/>
            <person name="Attili D.S."/>
            <person name="Gorbushina A."/>
        </authorList>
    </citation>
    <scope>NUCLEOTIDE SEQUENCE [LARGE SCALE GENOMIC DNA]</scope>
    <source>
        <strain evidence="1 2">CBS 125763</strain>
    </source>
</reference>
<name>A0A178ZER9_9EURO</name>
<dbReference type="RefSeq" id="XP_018690922.1">
    <property type="nucleotide sequence ID" value="XM_018839801.1"/>
</dbReference>
<dbReference type="SUPFAM" id="SSF52047">
    <property type="entry name" value="RNI-like"/>
    <property type="match status" value="1"/>
</dbReference>
<dbReference type="Proteomes" id="UP000078343">
    <property type="component" value="Unassembled WGS sequence"/>
</dbReference>
<comment type="caution">
    <text evidence="1">The sequence shown here is derived from an EMBL/GenBank/DDBJ whole genome shotgun (WGS) entry which is preliminary data.</text>
</comment>
<proteinExistence type="predicted"/>
<dbReference type="AlphaFoldDB" id="A0A178ZER9"/>
<evidence type="ECO:0000313" key="1">
    <source>
        <dbReference type="EMBL" id="OAP57555.1"/>
    </source>
</evidence>
<dbReference type="EMBL" id="LVYI01000007">
    <property type="protein sequence ID" value="OAP57555.1"/>
    <property type="molecule type" value="Genomic_DNA"/>
</dbReference>
<accession>A0A178ZER9</accession>
<organism evidence="1 2">
    <name type="scientific">Fonsecaea erecta</name>
    <dbReference type="NCBI Taxonomy" id="1367422"/>
    <lineage>
        <taxon>Eukaryota</taxon>
        <taxon>Fungi</taxon>
        <taxon>Dikarya</taxon>
        <taxon>Ascomycota</taxon>
        <taxon>Pezizomycotina</taxon>
        <taxon>Eurotiomycetes</taxon>
        <taxon>Chaetothyriomycetidae</taxon>
        <taxon>Chaetothyriales</taxon>
        <taxon>Herpotrichiellaceae</taxon>
        <taxon>Fonsecaea</taxon>
    </lineage>
</organism>
<sequence>MASSTALQIEGVNTGDLGPSLTFSLPANIPYPEGRVPASKMNLSQDGDIKHGKDCEFLDHALHGPLYQVAYIEASTIEYPSNHLLGIPQEIRDTIVGLVFPPKRVVGSRPAVGCETFHFVCRQTYHESYRRFNTQPTVLVPSNKGPEFLKRTLNITTIKSNAYRSIKSLYLEIPQNSPSSFFLNGGEVLRYSAQLEELHLFGVGPDRYGSSTSSAAHPCGKHDMSIMSRAGKLPIDGQGYRRRLPLVNGIQWLEKLKVLALDNLNLPLTRAHVLMNKPRLESLHIAADPRSVLHGEVLAKSLFYAGHGTAPPVKELRVDANSILTASGVTARLAKTLESLDLVIPNMAYQVHAYDVNFLREASNLLNELHMVAGRLRELRICVHGAISEENHHYGNFMGALKHCVSRMKSLKVIELHVHCQSPWFAREFIEAVPPSVTRLYFSDLFVKRDVRELSSYISEKTKTPLLYAWEIEEAFAIGEDLQRKDYIQFSDNRLAFVGYEYDLFGQPSAANLQSNAMAKFLKLNGRMLDKERNRHLAHLKGRHIPLKEGSFGDHAEATRANSKSHGGLPACTQAKVEKYGKVLDMCGLGDNGYFGGEDKAEAVFEAEPAAQGGHFSYPAVSDVENGFTFSNHWLSK</sequence>
<dbReference type="GeneID" id="30012461"/>